<organism evidence="2 3">
    <name type="scientific">Mesomycoplasma lagogenitalium</name>
    <dbReference type="NCBI Taxonomy" id="171286"/>
    <lineage>
        <taxon>Bacteria</taxon>
        <taxon>Bacillati</taxon>
        <taxon>Mycoplasmatota</taxon>
        <taxon>Mycoplasmoidales</taxon>
        <taxon>Metamycoplasmataceae</taxon>
        <taxon>Mesomycoplasma</taxon>
    </lineage>
</organism>
<dbReference type="EMBL" id="CP122979">
    <property type="protein sequence ID" value="WGI36533.1"/>
    <property type="molecule type" value="Genomic_DNA"/>
</dbReference>
<feature type="transmembrane region" description="Helical" evidence="1">
    <location>
        <begin position="37"/>
        <end position="58"/>
    </location>
</feature>
<feature type="transmembrane region" description="Helical" evidence="1">
    <location>
        <begin position="6"/>
        <end position="25"/>
    </location>
</feature>
<keyword evidence="1" id="KW-0812">Transmembrane</keyword>
<evidence type="ECO:0000313" key="2">
    <source>
        <dbReference type="EMBL" id="WGI36533.1"/>
    </source>
</evidence>
<dbReference type="Proteomes" id="UP001179842">
    <property type="component" value="Chromosome"/>
</dbReference>
<name>A0ABY8LTG4_9BACT</name>
<evidence type="ECO:0000313" key="3">
    <source>
        <dbReference type="Proteomes" id="UP001179842"/>
    </source>
</evidence>
<keyword evidence="1" id="KW-0472">Membrane</keyword>
<gene>
    <name evidence="2" type="ORF">QEG99_03650</name>
</gene>
<evidence type="ECO:0000256" key="1">
    <source>
        <dbReference type="SAM" id="Phobius"/>
    </source>
</evidence>
<sequence>MSQFLYYSWIVFAIFAGIWLVGLVLSFVFKSPFLRKIVWFALIVVAIYLLVNAGIQIYHSYS</sequence>
<accession>A0ABY8LTG4</accession>
<keyword evidence="1" id="KW-1133">Transmembrane helix</keyword>
<reference evidence="2" key="1">
    <citation type="submission" date="2023-04" db="EMBL/GenBank/DDBJ databases">
        <title>Completed genome of Mycoplasma lagogenitalium type strain 12MS.</title>
        <authorList>
            <person name="Spergser J."/>
        </authorList>
    </citation>
    <scope>NUCLEOTIDE SEQUENCE</scope>
    <source>
        <strain evidence="2">12MS</strain>
    </source>
</reference>
<protein>
    <submittedName>
        <fullName evidence="2">Uncharacterized protein</fullName>
    </submittedName>
</protein>
<keyword evidence="3" id="KW-1185">Reference proteome</keyword>
<proteinExistence type="predicted"/>
<dbReference type="RefSeq" id="WP_280101834.1">
    <property type="nucleotide sequence ID" value="NZ_CP122979.1"/>
</dbReference>